<dbReference type="Proteomes" id="UP001386955">
    <property type="component" value="Unassembled WGS sequence"/>
</dbReference>
<accession>A0AAN9XMU2</accession>
<evidence type="ECO:0000256" key="1">
    <source>
        <dbReference type="SAM" id="MobiDB-lite"/>
    </source>
</evidence>
<comment type="caution">
    <text evidence="2">The sequence shown here is derived from an EMBL/GenBank/DDBJ whole genome shotgun (WGS) entry which is preliminary data.</text>
</comment>
<sequence length="78" mass="8814">MLYTTDRKVLNHSTCSHKLESRNSQIYKTSIAQHKDIIQYSTNCSLSRVQNAAKVTTSNTEKTSKALKNTSDDSSLKY</sequence>
<evidence type="ECO:0000313" key="3">
    <source>
        <dbReference type="Proteomes" id="UP001386955"/>
    </source>
</evidence>
<evidence type="ECO:0000313" key="2">
    <source>
        <dbReference type="EMBL" id="KAK7399112.1"/>
    </source>
</evidence>
<protein>
    <submittedName>
        <fullName evidence="2">Uncharacterized protein</fullName>
    </submittedName>
</protein>
<dbReference type="EMBL" id="JAYMYS010000003">
    <property type="protein sequence ID" value="KAK7399112.1"/>
    <property type="molecule type" value="Genomic_DNA"/>
</dbReference>
<gene>
    <name evidence="2" type="ORF">VNO78_10287</name>
</gene>
<proteinExistence type="predicted"/>
<feature type="compositionally biased region" description="Polar residues" evidence="1">
    <location>
        <begin position="54"/>
        <end position="69"/>
    </location>
</feature>
<dbReference type="AlphaFoldDB" id="A0AAN9XMU2"/>
<name>A0AAN9XMU2_PSOTE</name>
<reference evidence="2 3" key="1">
    <citation type="submission" date="2024-01" db="EMBL/GenBank/DDBJ databases">
        <title>The genomes of 5 underutilized Papilionoideae crops provide insights into root nodulation and disease resistanc.</title>
        <authorList>
            <person name="Jiang F."/>
        </authorList>
    </citation>
    <scope>NUCLEOTIDE SEQUENCE [LARGE SCALE GENOMIC DNA]</scope>
    <source>
        <strain evidence="2">DUOXIRENSHENG_FW03</strain>
        <tissue evidence="2">Leaves</tissue>
    </source>
</reference>
<feature type="region of interest" description="Disordered" evidence="1">
    <location>
        <begin position="54"/>
        <end position="78"/>
    </location>
</feature>
<organism evidence="2 3">
    <name type="scientific">Psophocarpus tetragonolobus</name>
    <name type="common">Winged bean</name>
    <name type="synonym">Dolichos tetragonolobus</name>
    <dbReference type="NCBI Taxonomy" id="3891"/>
    <lineage>
        <taxon>Eukaryota</taxon>
        <taxon>Viridiplantae</taxon>
        <taxon>Streptophyta</taxon>
        <taxon>Embryophyta</taxon>
        <taxon>Tracheophyta</taxon>
        <taxon>Spermatophyta</taxon>
        <taxon>Magnoliopsida</taxon>
        <taxon>eudicotyledons</taxon>
        <taxon>Gunneridae</taxon>
        <taxon>Pentapetalae</taxon>
        <taxon>rosids</taxon>
        <taxon>fabids</taxon>
        <taxon>Fabales</taxon>
        <taxon>Fabaceae</taxon>
        <taxon>Papilionoideae</taxon>
        <taxon>50 kb inversion clade</taxon>
        <taxon>NPAAA clade</taxon>
        <taxon>indigoferoid/millettioid clade</taxon>
        <taxon>Phaseoleae</taxon>
        <taxon>Psophocarpus</taxon>
    </lineage>
</organism>
<keyword evidence="3" id="KW-1185">Reference proteome</keyword>